<keyword evidence="3" id="KW-1185">Reference proteome</keyword>
<dbReference type="Proteomes" id="UP001198182">
    <property type="component" value="Unassembled WGS sequence"/>
</dbReference>
<gene>
    <name evidence="2" type="ORF">LKD81_08690</name>
</gene>
<evidence type="ECO:0000259" key="1">
    <source>
        <dbReference type="PROSITE" id="PS50883"/>
    </source>
</evidence>
<proteinExistence type="predicted"/>
<dbReference type="AlphaFoldDB" id="A0AAE3EAF1"/>
<dbReference type="PROSITE" id="PS50883">
    <property type="entry name" value="EAL"/>
    <property type="match status" value="1"/>
</dbReference>
<protein>
    <recommendedName>
        <fullName evidence="1">EAL domain-containing protein</fullName>
    </recommendedName>
</protein>
<dbReference type="RefSeq" id="WP_308453608.1">
    <property type="nucleotide sequence ID" value="NZ_JAJEQR010000022.1"/>
</dbReference>
<accession>A0AAE3EAF1</accession>
<evidence type="ECO:0000313" key="3">
    <source>
        <dbReference type="Proteomes" id="UP001198182"/>
    </source>
</evidence>
<sequence length="60" mass="6900">MNLSPLDLMRNDCGAHLIQILDEFGSGYANLNTVMQLPFSAIKRRKNKSQNKLNQKTHER</sequence>
<comment type="caution">
    <text evidence="2">The sequence shown here is derived from an EMBL/GenBank/DDBJ whole genome shotgun (WGS) entry which is preliminary data.</text>
</comment>
<organism evidence="2 3">
    <name type="scientific">Hominifimenecus microfluidus</name>
    <dbReference type="NCBI Taxonomy" id="2885348"/>
    <lineage>
        <taxon>Bacteria</taxon>
        <taxon>Bacillati</taxon>
        <taxon>Bacillota</taxon>
        <taxon>Clostridia</taxon>
        <taxon>Lachnospirales</taxon>
        <taxon>Lachnospiraceae</taxon>
        <taxon>Hominifimenecus</taxon>
    </lineage>
</organism>
<dbReference type="EMBL" id="JAJEQR010000022">
    <property type="protein sequence ID" value="MCC2231073.1"/>
    <property type="molecule type" value="Genomic_DNA"/>
</dbReference>
<evidence type="ECO:0000313" key="2">
    <source>
        <dbReference type="EMBL" id="MCC2231073.1"/>
    </source>
</evidence>
<dbReference type="InterPro" id="IPR001633">
    <property type="entry name" value="EAL_dom"/>
</dbReference>
<feature type="domain" description="EAL" evidence="1">
    <location>
        <begin position="1"/>
        <end position="60"/>
    </location>
</feature>
<name>A0AAE3EAF1_9FIRM</name>
<reference evidence="2" key="1">
    <citation type="submission" date="2021-10" db="EMBL/GenBank/DDBJ databases">
        <title>Anaerobic single-cell dispensing facilitates the cultivation of human gut bacteria.</title>
        <authorList>
            <person name="Afrizal A."/>
        </authorList>
    </citation>
    <scope>NUCLEOTIDE SEQUENCE</scope>
    <source>
        <strain evidence="2">CLA-AA-H215</strain>
    </source>
</reference>